<keyword evidence="4 5" id="KW-0472">Membrane</keyword>
<evidence type="ECO:0000256" key="4">
    <source>
        <dbReference type="ARBA" id="ARBA00023136"/>
    </source>
</evidence>
<feature type="transmembrane region" description="Helical" evidence="5">
    <location>
        <begin position="244"/>
        <end position="263"/>
    </location>
</feature>
<dbReference type="EC" id="2.4.1.54" evidence="8"/>
<dbReference type="InterPro" id="IPR007267">
    <property type="entry name" value="GtrA_DPMS_TM"/>
</dbReference>
<dbReference type="RefSeq" id="WP_106060158.1">
    <property type="nucleotide sequence ID" value="NZ_PVXQ01000023.1"/>
</dbReference>
<dbReference type="GO" id="GO:0016020">
    <property type="term" value="C:membrane"/>
    <property type="evidence" value="ECO:0007669"/>
    <property type="project" value="UniProtKB-SubCell"/>
</dbReference>
<dbReference type="EMBL" id="PVXQ01000023">
    <property type="protein sequence ID" value="PRR81852.1"/>
    <property type="molecule type" value="Genomic_DNA"/>
</dbReference>
<dbReference type="OrthoDB" id="9810303at2"/>
<dbReference type="Gene3D" id="3.90.550.10">
    <property type="entry name" value="Spore Coat Polysaccharide Biosynthesis Protein SpsA, Chain A"/>
    <property type="match status" value="1"/>
</dbReference>
<feature type="domain" description="Glycosyltransferase 2-like" evidence="6">
    <location>
        <begin position="3"/>
        <end position="125"/>
    </location>
</feature>
<sequence>MIIVIPTYEPDEKLITLVKNLKDMCDFNILIIDDGSGENYNWIFQETKKIGCKVLSYDRNKGKGEALKTAFRYINLTNNDDVITADCDGQHLPEDIVKIANEITANKIILGTRHFKGKVPLRSSLGNKLTRGVFSIVSGKSIKDTQTGLRGFEKDILPWLCTVDGESYDYEMNVLLEAQKAGYDLKKIPINTVYLEDNKSSHFNPLKDSIKIYLPLVKFSGSSLICALVDFLLLMILYRMTSNLLFGVLGARACSVALNYSVNNKYVFSNKSKSGFQRYILLAGIIVTTNYLLIHLFSTLGMPLVISKLLTEGTLFFFSYAAQRKFVFR</sequence>
<evidence type="ECO:0000256" key="1">
    <source>
        <dbReference type="ARBA" id="ARBA00004141"/>
    </source>
</evidence>
<keyword evidence="2 5" id="KW-0812">Transmembrane</keyword>
<dbReference type="PANTHER" id="PTHR10859">
    <property type="entry name" value="GLYCOSYL TRANSFERASE"/>
    <property type="match status" value="1"/>
</dbReference>
<dbReference type="InterPro" id="IPR001173">
    <property type="entry name" value="Glyco_trans_2-like"/>
</dbReference>
<evidence type="ECO:0000313" key="9">
    <source>
        <dbReference type="Proteomes" id="UP000239471"/>
    </source>
</evidence>
<dbReference type="Pfam" id="PF04138">
    <property type="entry name" value="GtrA_DPMS_TM"/>
    <property type="match status" value="1"/>
</dbReference>
<accession>A0A2T0BDD6</accession>
<feature type="transmembrane region" description="Helical" evidence="5">
    <location>
        <begin position="275"/>
        <end position="294"/>
    </location>
</feature>
<dbReference type="GO" id="GO:0006487">
    <property type="term" value="P:protein N-linked glycosylation"/>
    <property type="evidence" value="ECO:0007669"/>
    <property type="project" value="TreeGrafter"/>
</dbReference>
<evidence type="ECO:0000256" key="5">
    <source>
        <dbReference type="SAM" id="Phobius"/>
    </source>
</evidence>
<protein>
    <submittedName>
        <fullName evidence="8">Undecaprenyl-phosphate mannosyltransferase</fullName>
        <ecNumber evidence="8">2.4.1.54</ecNumber>
    </submittedName>
</protein>
<dbReference type="GO" id="GO:0047267">
    <property type="term" value="F:undecaprenyl-phosphate mannosyltransferase activity"/>
    <property type="evidence" value="ECO:0007669"/>
    <property type="project" value="UniProtKB-EC"/>
</dbReference>
<evidence type="ECO:0000313" key="8">
    <source>
        <dbReference type="EMBL" id="PRR81852.1"/>
    </source>
</evidence>
<dbReference type="GO" id="GO:0000271">
    <property type="term" value="P:polysaccharide biosynthetic process"/>
    <property type="evidence" value="ECO:0007669"/>
    <property type="project" value="InterPro"/>
</dbReference>
<evidence type="ECO:0000256" key="2">
    <source>
        <dbReference type="ARBA" id="ARBA00022692"/>
    </source>
</evidence>
<keyword evidence="8" id="KW-0808">Transferase</keyword>
<dbReference type="SUPFAM" id="SSF53448">
    <property type="entry name" value="Nucleotide-diphospho-sugar transferases"/>
    <property type="match status" value="1"/>
</dbReference>
<dbReference type="CDD" id="cd04179">
    <property type="entry name" value="DPM_DPG-synthase_like"/>
    <property type="match status" value="1"/>
</dbReference>
<keyword evidence="8" id="KW-0328">Glycosyltransferase</keyword>
<reference evidence="8 9" key="1">
    <citation type="submission" date="2018-03" db="EMBL/GenBank/DDBJ databases">
        <title>Genome sequence of Clostridium vincentii DSM 10228.</title>
        <authorList>
            <person name="Poehlein A."/>
            <person name="Daniel R."/>
        </authorList>
    </citation>
    <scope>NUCLEOTIDE SEQUENCE [LARGE SCALE GENOMIC DNA]</scope>
    <source>
        <strain evidence="8 9">DSM 10228</strain>
    </source>
</reference>
<proteinExistence type="predicted"/>
<comment type="caution">
    <text evidence="8">The sequence shown here is derived from an EMBL/GenBank/DDBJ whole genome shotgun (WGS) entry which is preliminary data.</text>
</comment>
<dbReference type="PANTHER" id="PTHR10859:SF114">
    <property type="entry name" value="DOLICHOL-PHOSPHATE MANNOSYLTRANSFERASE"/>
    <property type="match status" value="1"/>
</dbReference>
<comment type="subcellular location">
    <subcellularLocation>
        <location evidence="1">Membrane</location>
        <topology evidence="1">Multi-pass membrane protein</topology>
    </subcellularLocation>
</comment>
<name>A0A2T0BDD6_9CLOT</name>
<dbReference type="InterPro" id="IPR029044">
    <property type="entry name" value="Nucleotide-diphossugar_trans"/>
</dbReference>
<evidence type="ECO:0000259" key="6">
    <source>
        <dbReference type="Pfam" id="PF00535"/>
    </source>
</evidence>
<keyword evidence="3 5" id="KW-1133">Transmembrane helix</keyword>
<dbReference type="AlphaFoldDB" id="A0A2T0BDD6"/>
<organism evidence="8 9">
    <name type="scientific">Clostridium vincentii</name>
    <dbReference type="NCBI Taxonomy" id="52704"/>
    <lineage>
        <taxon>Bacteria</taxon>
        <taxon>Bacillati</taxon>
        <taxon>Bacillota</taxon>
        <taxon>Clostridia</taxon>
        <taxon>Eubacteriales</taxon>
        <taxon>Clostridiaceae</taxon>
        <taxon>Clostridium</taxon>
    </lineage>
</organism>
<feature type="transmembrane region" description="Helical" evidence="5">
    <location>
        <begin position="300"/>
        <end position="322"/>
    </location>
</feature>
<dbReference type="Pfam" id="PF00535">
    <property type="entry name" value="Glycos_transf_2"/>
    <property type="match status" value="1"/>
</dbReference>
<gene>
    <name evidence="8" type="ORF">CLVI_21980</name>
</gene>
<dbReference type="Proteomes" id="UP000239471">
    <property type="component" value="Unassembled WGS sequence"/>
</dbReference>
<evidence type="ECO:0000256" key="3">
    <source>
        <dbReference type="ARBA" id="ARBA00022989"/>
    </source>
</evidence>
<keyword evidence="9" id="KW-1185">Reference proteome</keyword>
<feature type="domain" description="GtrA/DPMS transmembrane" evidence="7">
    <location>
        <begin position="218"/>
        <end position="328"/>
    </location>
</feature>
<evidence type="ECO:0000259" key="7">
    <source>
        <dbReference type="Pfam" id="PF04138"/>
    </source>
</evidence>